<evidence type="ECO:0000313" key="7">
    <source>
        <dbReference type="EMBL" id="VAX36486.1"/>
    </source>
</evidence>
<reference evidence="7" key="1">
    <citation type="submission" date="2018-06" db="EMBL/GenBank/DDBJ databases">
        <authorList>
            <person name="Zhirakovskaya E."/>
        </authorList>
    </citation>
    <scope>NUCLEOTIDE SEQUENCE</scope>
</reference>
<evidence type="ECO:0000256" key="6">
    <source>
        <dbReference type="SAM" id="Phobius"/>
    </source>
</evidence>
<accession>A0A3B1D0Q0</accession>
<keyword evidence="3 6" id="KW-0812">Transmembrane</keyword>
<protein>
    <recommendedName>
        <fullName evidence="8">Permease YjgP/YjgQ family protein</fullName>
    </recommendedName>
</protein>
<feature type="transmembrane region" description="Helical" evidence="6">
    <location>
        <begin position="513"/>
        <end position="536"/>
    </location>
</feature>
<proteinExistence type="predicted"/>
<feature type="transmembrane region" description="Helical" evidence="6">
    <location>
        <begin position="483"/>
        <end position="501"/>
    </location>
</feature>
<evidence type="ECO:0000256" key="5">
    <source>
        <dbReference type="ARBA" id="ARBA00023136"/>
    </source>
</evidence>
<gene>
    <name evidence="7" type="ORF">MNBD_PLANCTO03-984</name>
</gene>
<evidence type="ECO:0000256" key="2">
    <source>
        <dbReference type="ARBA" id="ARBA00022475"/>
    </source>
</evidence>
<organism evidence="7">
    <name type="scientific">hydrothermal vent metagenome</name>
    <dbReference type="NCBI Taxonomy" id="652676"/>
    <lineage>
        <taxon>unclassified sequences</taxon>
        <taxon>metagenomes</taxon>
        <taxon>ecological metagenomes</taxon>
    </lineage>
</organism>
<evidence type="ECO:0000256" key="3">
    <source>
        <dbReference type="ARBA" id="ARBA00022692"/>
    </source>
</evidence>
<dbReference type="Pfam" id="PF03739">
    <property type="entry name" value="LptF_LptG"/>
    <property type="match status" value="1"/>
</dbReference>
<feature type="transmembrane region" description="Helical" evidence="6">
    <location>
        <begin position="457"/>
        <end position="477"/>
    </location>
</feature>
<evidence type="ECO:0008006" key="8">
    <source>
        <dbReference type="Google" id="ProtNLM"/>
    </source>
</evidence>
<sequence>MKPLADGKLGPAEAIKFMILAIPPMLAYALPFSAGFAATLAYHRMAEDNELLAAHSGGLSHRSLLAPALATGLALFLSLAALNEYAIPRFLQSMEKLIAQDLTKLMVSSIQRGYAIEQNDLMVYADDVLVPDAATKAALREQGIADAIELRGVVFIDTTADNRIKNSLVTSKAEVYVLPSPETDSRSERTASIIVSEGWGSKENGDAGWFTRLPTIALPIPNAFRDDPKFLTWAELRALRKNPDRMDFVHTRSMDLAYFLARRATTATIDADLRASGQAKLITQAGEPLLLRAGGIRWDHAADTWVIKPSPDTHAIEIEWWRSDETGTPGSAGITRITPRTAFLSASIDTHTAKRELTINLDLRDARVDDANADVGDDIGGNTGSRRTQLSIDGLHMAYDPLTEFTEKSAYELLAIAEPQINREHNPVLILRGPTHQLRREVDNLQREITSKQNERWALASACLIMVITGAITAIRLRDAQPLFVYLWSFFPALASVITIMSGQQLTHDSGAIGLLLLWAGVAGLAAYTFLSFLSIRKH</sequence>
<dbReference type="GO" id="GO:0043190">
    <property type="term" value="C:ATP-binding cassette (ABC) transporter complex"/>
    <property type="evidence" value="ECO:0007669"/>
    <property type="project" value="TreeGrafter"/>
</dbReference>
<dbReference type="EMBL" id="UOGK01000063">
    <property type="protein sequence ID" value="VAX36486.1"/>
    <property type="molecule type" value="Genomic_DNA"/>
</dbReference>
<comment type="subcellular location">
    <subcellularLocation>
        <location evidence="1">Cell membrane</location>
        <topology evidence="1">Multi-pass membrane protein</topology>
    </subcellularLocation>
</comment>
<evidence type="ECO:0000256" key="4">
    <source>
        <dbReference type="ARBA" id="ARBA00022989"/>
    </source>
</evidence>
<feature type="transmembrane region" description="Helical" evidence="6">
    <location>
        <begin position="25"/>
        <end position="44"/>
    </location>
</feature>
<evidence type="ECO:0000256" key="1">
    <source>
        <dbReference type="ARBA" id="ARBA00004651"/>
    </source>
</evidence>
<dbReference type="PANTHER" id="PTHR33529">
    <property type="entry name" value="SLR0882 PROTEIN-RELATED"/>
    <property type="match status" value="1"/>
</dbReference>
<keyword evidence="2" id="KW-1003">Cell membrane</keyword>
<keyword evidence="4 6" id="KW-1133">Transmembrane helix</keyword>
<dbReference type="AlphaFoldDB" id="A0A3B1D0Q0"/>
<dbReference type="InterPro" id="IPR005495">
    <property type="entry name" value="LptG/LptF_permease"/>
</dbReference>
<feature type="transmembrane region" description="Helical" evidence="6">
    <location>
        <begin position="64"/>
        <end position="87"/>
    </location>
</feature>
<name>A0A3B1D0Q0_9ZZZZ</name>
<keyword evidence="5 6" id="KW-0472">Membrane</keyword>
<dbReference type="PANTHER" id="PTHR33529:SF2">
    <property type="entry name" value="LIPOPOLYSACCHARIDE EXPORT SYSTEM PERMEASE PROTEIN LPTG"/>
    <property type="match status" value="1"/>
</dbReference>
<dbReference type="GO" id="GO:0015920">
    <property type="term" value="P:lipopolysaccharide transport"/>
    <property type="evidence" value="ECO:0007669"/>
    <property type="project" value="TreeGrafter"/>
</dbReference>